<dbReference type="InParanoid" id="M4C1K6"/>
<feature type="compositionally biased region" description="Low complexity" evidence="3">
    <location>
        <begin position="465"/>
        <end position="486"/>
    </location>
</feature>
<dbReference type="SMART" id="SM00648">
    <property type="entry name" value="SWAP"/>
    <property type="match status" value="1"/>
</dbReference>
<dbReference type="PROSITE" id="PS51391">
    <property type="entry name" value="CID"/>
    <property type="match status" value="1"/>
</dbReference>
<dbReference type="eggNOG" id="KOG0151">
    <property type="taxonomic scope" value="Eukaryota"/>
</dbReference>
<dbReference type="AlphaFoldDB" id="M4C1K6"/>
<dbReference type="InterPro" id="IPR035009">
    <property type="entry name" value="SR140_RRM"/>
</dbReference>
<dbReference type="InterPro" id="IPR012677">
    <property type="entry name" value="Nucleotide-bd_a/b_plait_sf"/>
</dbReference>
<dbReference type="InterPro" id="IPR051485">
    <property type="entry name" value="SR-CTD_assoc_factor"/>
</dbReference>
<feature type="domain" description="CID" evidence="6">
    <location>
        <begin position="602"/>
        <end position="747"/>
    </location>
</feature>
<dbReference type="CDD" id="cd12223">
    <property type="entry name" value="RRM_SR140"/>
    <property type="match status" value="1"/>
</dbReference>
<feature type="compositionally biased region" description="Basic residues" evidence="3">
    <location>
        <begin position="444"/>
        <end position="457"/>
    </location>
</feature>
<dbReference type="GO" id="GO:0006396">
    <property type="term" value="P:RNA processing"/>
    <property type="evidence" value="ECO:0007669"/>
    <property type="project" value="InterPro"/>
</dbReference>
<dbReference type="Gene3D" id="1.25.40.90">
    <property type="match status" value="1"/>
</dbReference>
<reference evidence="8" key="1">
    <citation type="journal article" date="2010" name="Science">
        <title>Signatures of adaptation to obligate biotrophy in the Hyaloperonospora arabidopsidis genome.</title>
        <authorList>
            <person name="Baxter L."/>
            <person name="Tripathy S."/>
            <person name="Ishaque N."/>
            <person name="Boot N."/>
            <person name="Cabral A."/>
            <person name="Kemen E."/>
            <person name="Thines M."/>
            <person name="Ah-Fong A."/>
            <person name="Anderson R."/>
            <person name="Badejoko W."/>
            <person name="Bittner-Eddy P."/>
            <person name="Boore J.L."/>
            <person name="Chibucos M.C."/>
            <person name="Coates M."/>
            <person name="Dehal P."/>
            <person name="Delehaunty K."/>
            <person name="Dong S."/>
            <person name="Downton P."/>
            <person name="Dumas B."/>
            <person name="Fabro G."/>
            <person name="Fronick C."/>
            <person name="Fuerstenberg S.I."/>
            <person name="Fulton L."/>
            <person name="Gaulin E."/>
            <person name="Govers F."/>
            <person name="Hughes L."/>
            <person name="Humphray S."/>
            <person name="Jiang R.H."/>
            <person name="Judelson H."/>
            <person name="Kamoun S."/>
            <person name="Kyung K."/>
            <person name="Meijer H."/>
            <person name="Minx P."/>
            <person name="Morris P."/>
            <person name="Nelson J."/>
            <person name="Phuntumart V."/>
            <person name="Qutob D."/>
            <person name="Rehmany A."/>
            <person name="Rougon-Cardoso A."/>
            <person name="Ryden P."/>
            <person name="Torto-Alalibo T."/>
            <person name="Studholme D."/>
            <person name="Wang Y."/>
            <person name="Win J."/>
            <person name="Wood J."/>
            <person name="Clifton S.W."/>
            <person name="Rogers J."/>
            <person name="Van den Ackerveken G."/>
            <person name="Jones J.D."/>
            <person name="McDowell J.M."/>
            <person name="Beynon J."/>
            <person name="Tyler B.M."/>
        </authorList>
    </citation>
    <scope>NUCLEOTIDE SEQUENCE [LARGE SCALE GENOMIC DNA]</scope>
    <source>
        <strain evidence="8">Emoy2</strain>
    </source>
</reference>
<evidence type="ECO:0000259" key="4">
    <source>
        <dbReference type="PROSITE" id="PS50102"/>
    </source>
</evidence>
<dbReference type="OMA" id="FKSRVCN"/>
<dbReference type="Gene3D" id="3.30.70.330">
    <property type="match status" value="1"/>
</dbReference>
<dbReference type="EMBL" id="JH598098">
    <property type="status" value="NOT_ANNOTATED_CDS"/>
    <property type="molecule type" value="Genomic_DNA"/>
</dbReference>
<dbReference type="InterPro" id="IPR006569">
    <property type="entry name" value="CID_dom"/>
</dbReference>
<dbReference type="PROSITE" id="PS50102">
    <property type="entry name" value="RRM"/>
    <property type="match status" value="1"/>
</dbReference>
<accession>M4C1K6</accession>
<dbReference type="InterPro" id="IPR000504">
    <property type="entry name" value="RRM_dom"/>
</dbReference>
<feature type="region of interest" description="Disordered" evidence="3">
    <location>
        <begin position="418"/>
        <end position="575"/>
    </location>
</feature>
<protein>
    <recommendedName>
        <fullName evidence="9">RRM domain-containing protein</fullName>
    </recommendedName>
</protein>
<reference evidence="7" key="2">
    <citation type="submission" date="2015-06" db="UniProtKB">
        <authorList>
            <consortium name="EnsemblProtists"/>
        </authorList>
    </citation>
    <scope>IDENTIFICATION</scope>
    <source>
        <strain evidence="7">Emoy2</strain>
    </source>
</reference>
<feature type="compositionally biased region" description="Basic residues" evidence="3">
    <location>
        <begin position="504"/>
        <end position="523"/>
    </location>
</feature>
<dbReference type="VEuPathDB" id="FungiDB:HpaG812956"/>
<feature type="compositionally biased region" description="Basic and acidic residues" evidence="3">
    <location>
        <begin position="58"/>
        <end position="72"/>
    </location>
</feature>
<keyword evidence="1 2" id="KW-0694">RNA-binding</keyword>
<dbReference type="SMART" id="SM00360">
    <property type="entry name" value="RRM"/>
    <property type="match status" value="1"/>
</dbReference>
<evidence type="ECO:0008006" key="9">
    <source>
        <dbReference type="Google" id="ProtNLM"/>
    </source>
</evidence>
<dbReference type="InterPro" id="IPR035979">
    <property type="entry name" value="RBD_domain_sf"/>
</dbReference>
<proteinExistence type="predicted"/>
<dbReference type="Proteomes" id="UP000011713">
    <property type="component" value="Unassembled WGS sequence"/>
</dbReference>
<dbReference type="Pfam" id="PF01805">
    <property type="entry name" value="Surp"/>
    <property type="match status" value="1"/>
</dbReference>
<dbReference type="SMART" id="SM00582">
    <property type="entry name" value="RPR"/>
    <property type="match status" value="1"/>
</dbReference>
<feature type="region of interest" description="Disordered" evidence="3">
    <location>
        <begin position="52"/>
        <end position="72"/>
    </location>
</feature>
<evidence type="ECO:0000259" key="6">
    <source>
        <dbReference type="PROSITE" id="PS51391"/>
    </source>
</evidence>
<dbReference type="HOGENOM" id="CLU_010743_0_0_1"/>
<feature type="domain" description="RRM" evidence="4">
    <location>
        <begin position="213"/>
        <end position="294"/>
    </location>
</feature>
<evidence type="ECO:0000313" key="7">
    <source>
        <dbReference type="EnsemblProtists" id="HpaP812956"/>
    </source>
</evidence>
<evidence type="ECO:0000256" key="3">
    <source>
        <dbReference type="SAM" id="MobiDB-lite"/>
    </source>
</evidence>
<dbReference type="PROSITE" id="PS50128">
    <property type="entry name" value="SURP"/>
    <property type="match status" value="1"/>
</dbReference>
<dbReference type="Pfam" id="PF04818">
    <property type="entry name" value="CID"/>
    <property type="match status" value="1"/>
</dbReference>
<feature type="compositionally biased region" description="Acidic residues" evidence="3">
    <location>
        <begin position="928"/>
        <end position="959"/>
    </location>
</feature>
<dbReference type="InterPro" id="IPR008942">
    <property type="entry name" value="ENTH_VHS"/>
</dbReference>
<feature type="compositionally biased region" description="Basic residues" evidence="3">
    <location>
        <begin position="532"/>
        <end position="543"/>
    </location>
</feature>
<evidence type="ECO:0000256" key="1">
    <source>
        <dbReference type="ARBA" id="ARBA00022884"/>
    </source>
</evidence>
<dbReference type="Pfam" id="PF00076">
    <property type="entry name" value="RRM_1"/>
    <property type="match status" value="1"/>
</dbReference>
<feature type="compositionally biased region" description="Basic and acidic residues" evidence="3">
    <location>
        <begin position="544"/>
        <end position="575"/>
    </location>
</feature>
<dbReference type="EnsemblProtists" id="HpaT812956">
    <property type="protein sequence ID" value="HpaP812956"/>
    <property type="gene ID" value="HpaG812956"/>
</dbReference>
<feature type="compositionally biased region" description="Basic and acidic residues" evidence="3">
    <location>
        <begin position="848"/>
        <end position="859"/>
    </location>
</feature>
<evidence type="ECO:0000256" key="2">
    <source>
        <dbReference type="PROSITE-ProRule" id="PRU00176"/>
    </source>
</evidence>
<feature type="region of interest" description="Disordered" evidence="3">
    <location>
        <begin position="848"/>
        <end position="959"/>
    </location>
</feature>
<dbReference type="Gene3D" id="1.10.10.790">
    <property type="entry name" value="Surp module"/>
    <property type="match status" value="1"/>
</dbReference>
<dbReference type="FunCoup" id="M4C1K6">
    <property type="interactions" value="450"/>
</dbReference>
<feature type="compositionally biased region" description="Acidic residues" evidence="3">
    <location>
        <begin position="877"/>
        <end position="921"/>
    </location>
</feature>
<dbReference type="GO" id="GO:0003723">
    <property type="term" value="F:RNA binding"/>
    <property type="evidence" value="ECO:0007669"/>
    <property type="project" value="UniProtKB-UniRule"/>
</dbReference>
<keyword evidence="8" id="KW-1185">Reference proteome</keyword>
<name>M4C1K6_HYAAE</name>
<dbReference type="PANTHER" id="PTHR23140:SF0">
    <property type="entry name" value="U2 SNRNP-ASSOCIATED SURP MOTIF-CONTAINING PROTEIN"/>
    <property type="match status" value="1"/>
</dbReference>
<sequence length="959" mass="107891">MGRKRVEDAADALLPAVAPQSQLPWGMEKTEMQPSSLTSLTDDKLARFVLGHQKKTKFQKEREDREAKKRRAEEEAAKIYATFVASFDNDDETQGKTFVRSTEALDNQQQTHESGEMYRLKAKEVTTGSISGFAGGKEQLKVSEMDTMRLELKQKEAEKMQQSEKDLPMQKHKKRRAIDDFLEEMKERGPAPVSLEGSGLAKGSFDDGNPETTNLYVGNLAPSVTEEVLEAEFEQYGEVHSVKIMWPRSEEERARKRNCGFVSFYERRDADDARVNLDNKELEGQPMIVGWGKAVAIQPRKRAVEVPLPSTVALQSATAATVESTAKQEVQVKQTITVEVPTEEIRRRVDHLARYVATDGLQFENAVRMREANNKDYAFLFDPQCATASYYRWRVYSFAMGDGKKSWRETPFQMTADAPFWVPPKMPPRARRSRSRGSTSRSSGRSRHDKSTRSYRRNRSESRSYSRSRSRSFSPSPSRPRQQSQKGSRRRSSSFSSDEDRDYRRNRSRRRSGRSRSRGRHSRSWSSDNSSLRKRSRRSRSRPRQNDKLQDDKRDERSRRNRRDDGSRGQEGDCVVKNEKLLTGQQIARARDVARGRERNKLSNEDYDEFTKMLDGLTLERESVKRAMGFALDKSEAAVDLVSIMMESFKSSSSNGVALVGLLYVTSDILHNSSAAVKNASLFRTTFEECLPDIMHKLRCVHKNIGGRMSANAMKEKVMNVLSAWESWSLFPPAVLLGLHATFLRKTDEDEYLAASNLRIEGIGEADLDRLRKTCRQSGVRSTGDAKQLVARLQWLKEFTTPTTLSDSGQAVVTKKPIAQLSHEVITSGVATSHTGAMIAGKVKKEDTLAVDSEDKPNDEVTVGGENLADGEKTGDGNDDVDGETMDEEELDGEPFDEDADEGEPADEEDLDGEPLDEDADEGKAAYEDADGSELDGEPLDGDDLDGVPMDDELDGKPF</sequence>
<evidence type="ECO:0000259" key="5">
    <source>
        <dbReference type="PROSITE" id="PS50128"/>
    </source>
</evidence>
<dbReference type="InterPro" id="IPR000061">
    <property type="entry name" value="Surp"/>
</dbReference>
<feature type="domain" description="SURP motif" evidence="5">
    <location>
        <begin position="348"/>
        <end position="391"/>
    </location>
</feature>
<evidence type="ECO:0000313" key="8">
    <source>
        <dbReference type="Proteomes" id="UP000011713"/>
    </source>
</evidence>
<dbReference type="SUPFAM" id="SSF109905">
    <property type="entry name" value="Surp module (SWAP domain)"/>
    <property type="match status" value="1"/>
</dbReference>
<dbReference type="SUPFAM" id="SSF54928">
    <property type="entry name" value="RNA-binding domain, RBD"/>
    <property type="match status" value="1"/>
</dbReference>
<organism evidence="7 8">
    <name type="scientific">Hyaloperonospora arabidopsidis (strain Emoy2)</name>
    <name type="common">Downy mildew agent</name>
    <name type="synonym">Peronospora arabidopsidis</name>
    <dbReference type="NCBI Taxonomy" id="559515"/>
    <lineage>
        <taxon>Eukaryota</taxon>
        <taxon>Sar</taxon>
        <taxon>Stramenopiles</taxon>
        <taxon>Oomycota</taxon>
        <taxon>Peronosporomycetes</taxon>
        <taxon>Peronosporales</taxon>
        <taxon>Peronosporaceae</taxon>
        <taxon>Hyaloperonospora</taxon>
    </lineage>
</organism>
<dbReference type="InterPro" id="IPR035967">
    <property type="entry name" value="SWAP/Surp_sf"/>
</dbReference>
<dbReference type="GO" id="GO:0005634">
    <property type="term" value="C:nucleus"/>
    <property type="evidence" value="ECO:0007669"/>
    <property type="project" value="TreeGrafter"/>
</dbReference>
<dbReference type="STRING" id="559515.M4C1K6"/>
<dbReference type="PANTHER" id="PTHR23140">
    <property type="entry name" value="RNA PROCESSING PROTEIN LD23810P"/>
    <property type="match status" value="1"/>
</dbReference>